<accession>A0A7M5UTA3</accession>
<dbReference type="PROSITE" id="PS50097">
    <property type="entry name" value="BTB"/>
    <property type="match status" value="1"/>
</dbReference>
<dbReference type="EnsemblMetazoa" id="CLYHEMT003842.1">
    <property type="protein sequence ID" value="CLYHEMP003842.1"/>
    <property type="gene ID" value="CLYHEMG003842"/>
</dbReference>
<evidence type="ECO:0000313" key="3">
    <source>
        <dbReference type="Proteomes" id="UP000594262"/>
    </source>
</evidence>
<evidence type="ECO:0000313" key="2">
    <source>
        <dbReference type="EnsemblMetazoa" id="CLYHEMP003842.1"/>
    </source>
</evidence>
<feature type="domain" description="BTB" evidence="1">
    <location>
        <begin position="81"/>
        <end position="142"/>
    </location>
</feature>
<organism evidence="2 3">
    <name type="scientific">Clytia hemisphaerica</name>
    <dbReference type="NCBI Taxonomy" id="252671"/>
    <lineage>
        <taxon>Eukaryota</taxon>
        <taxon>Metazoa</taxon>
        <taxon>Cnidaria</taxon>
        <taxon>Hydrozoa</taxon>
        <taxon>Hydroidolina</taxon>
        <taxon>Leptothecata</taxon>
        <taxon>Obeliida</taxon>
        <taxon>Clytiidae</taxon>
        <taxon>Clytia</taxon>
    </lineage>
</organism>
<dbReference type="Gene3D" id="3.30.710.10">
    <property type="entry name" value="Potassium Channel Kv1.1, Chain A"/>
    <property type="match status" value="1"/>
</dbReference>
<evidence type="ECO:0000259" key="1">
    <source>
        <dbReference type="PROSITE" id="PS50097"/>
    </source>
</evidence>
<dbReference type="InterPro" id="IPR011333">
    <property type="entry name" value="SKP1/BTB/POZ_sf"/>
</dbReference>
<dbReference type="AlphaFoldDB" id="A0A7M5UTA3"/>
<protein>
    <recommendedName>
        <fullName evidence="1">BTB domain-containing protein</fullName>
    </recommendedName>
</protein>
<dbReference type="PANTHER" id="PTHR22744:SF17">
    <property type="entry name" value="BTB DOMAIN-CONTAINING PROTEIN"/>
    <property type="match status" value="1"/>
</dbReference>
<name>A0A7M5UTA3_9CNID</name>
<dbReference type="SUPFAM" id="SSF54695">
    <property type="entry name" value="POZ domain"/>
    <property type="match status" value="1"/>
</dbReference>
<reference evidence="2" key="1">
    <citation type="submission" date="2021-01" db="UniProtKB">
        <authorList>
            <consortium name="EnsemblMetazoa"/>
        </authorList>
    </citation>
    <scope>IDENTIFICATION</scope>
</reference>
<dbReference type="InterPro" id="IPR000210">
    <property type="entry name" value="BTB/POZ_dom"/>
</dbReference>
<dbReference type="CDD" id="cd18186">
    <property type="entry name" value="BTB_POZ_ZBTB_KLHL-like"/>
    <property type="match status" value="1"/>
</dbReference>
<keyword evidence="3" id="KW-1185">Reference proteome</keyword>
<dbReference type="OrthoDB" id="5976359at2759"/>
<proteinExistence type="predicted"/>
<sequence>MLTKDVQFEILTFTVLKEVLRMDKTKLMEAQVICHFLKLVQNHELRLIDVNGDAANMSFDVNLPLEVVDLDSISCSKDSKDCITLVIGEKEVHVNSFILTNNSPVFKAMLSSTDFKEGQNKKIEFPGKKFNEVVYFLHFLRSFRQIQDSTDVLVLAPLCQEYQVDWISNKIKSFLLQDATKDTETILRHLVVTEKIDFGSKVEKKLKSVQI</sequence>
<dbReference type="Pfam" id="PF00651">
    <property type="entry name" value="BTB"/>
    <property type="match status" value="1"/>
</dbReference>
<dbReference type="SMART" id="SM00225">
    <property type="entry name" value="BTB"/>
    <property type="match status" value="1"/>
</dbReference>
<dbReference type="PANTHER" id="PTHR22744">
    <property type="entry name" value="HELIX LOOP HELIX PROTEIN 21-RELATED"/>
    <property type="match status" value="1"/>
</dbReference>
<dbReference type="Proteomes" id="UP000594262">
    <property type="component" value="Unplaced"/>
</dbReference>